<dbReference type="PANTHER" id="PTHR30543:SF21">
    <property type="entry name" value="NAD(P)H-DEPENDENT FMN REDUCTASE LOT6"/>
    <property type="match status" value="1"/>
</dbReference>
<dbReference type="RefSeq" id="WP_166533166.1">
    <property type="nucleotide sequence ID" value="NZ_VNHW01000006.1"/>
</dbReference>
<gene>
    <name evidence="2" type="ORF">BD833_10689</name>
</gene>
<feature type="domain" description="NADPH-dependent FMN reductase-like" evidence="1">
    <location>
        <begin position="2"/>
        <end position="145"/>
    </location>
</feature>
<dbReference type="InterPro" id="IPR005025">
    <property type="entry name" value="FMN_Rdtase-like_dom"/>
</dbReference>
<comment type="caution">
    <text evidence="2">The sequence shown here is derived from an EMBL/GenBank/DDBJ whole genome shotgun (WGS) entry which is preliminary data.</text>
</comment>
<dbReference type="GO" id="GO:0010181">
    <property type="term" value="F:FMN binding"/>
    <property type="evidence" value="ECO:0007669"/>
    <property type="project" value="TreeGrafter"/>
</dbReference>
<protein>
    <submittedName>
        <fullName evidence="2">NAD(P)H-dependent FMN reductase</fullName>
    </submittedName>
</protein>
<name>A0A5S5CUL4_9ACTN</name>
<dbReference type="GO" id="GO:0016491">
    <property type="term" value="F:oxidoreductase activity"/>
    <property type="evidence" value="ECO:0007669"/>
    <property type="project" value="InterPro"/>
</dbReference>
<proteinExistence type="predicted"/>
<dbReference type="EMBL" id="VNHW01000006">
    <property type="protein sequence ID" value="TYP87501.1"/>
    <property type="molecule type" value="Genomic_DNA"/>
</dbReference>
<accession>A0A5S5CUL4</accession>
<evidence type="ECO:0000313" key="2">
    <source>
        <dbReference type="EMBL" id="TYP87501.1"/>
    </source>
</evidence>
<organism evidence="2 3">
    <name type="scientific">Blastococcus xanthinilyticus</name>
    <dbReference type="NCBI Taxonomy" id="1564164"/>
    <lineage>
        <taxon>Bacteria</taxon>
        <taxon>Bacillati</taxon>
        <taxon>Actinomycetota</taxon>
        <taxon>Actinomycetes</taxon>
        <taxon>Geodermatophilales</taxon>
        <taxon>Geodermatophilaceae</taxon>
        <taxon>Blastococcus</taxon>
    </lineage>
</organism>
<reference evidence="2 3" key="1">
    <citation type="submission" date="2019-07" db="EMBL/GenBank/DDBJ databases">
        <title>Genomic Encyclopedia of Archaeal and Bacterial Type Strains, Phase II (KMG-II): from individual species to whole genera.</title>
        <authorList>
            <person name="Goeker M."/>
        </authorList>
    </citation>
    <scope>NUCLEOTIDE SEQUENCE [LARGE SCALE GENOMIC DNA]</scope>
    <source>
        <strain evidence="2 3">DSM 46842</strain>
    </source>
</reference>
<dbReference type="Gene3D" id="3.40.50.360">
    <property type="match status" value="1"/>
</dbReference>
<dbReference type="Proteomes" id="UP000322499">
    <property type="component" value="Unassembled WGS sequence"/>
</dbReference>
<dbReference type="Pfam" id="PF03358">
    <property type="entry name" value="FMN_red"/>
    <property type="match status" value="1"/>
</dbReference>
<dbReference type="PANTHER" id="PTHR30543">
    <property type="entry name" value="CHROMATE REDUCTASE"/>
    <property type="match status" value="1"/>
</dbReference>
<keyword evidence="3" id="KW-1185">Reference proteome</keyword>
<sequence length="203" mass="22391">MPRIAIIVGSTRPGRRAESVARWVHRVASGGDRAHVEVVDLAEYGLPILDEPAPAAMGTYAHEHTRRWADAIASYDGYVFVAPEYNHSLPAALKNAIDYLYSEWGDKAAGLVTYGLQGGVRAGEHLRLVLAELKIADVRTHVALSLRDDFRFDDPRQPDTLTPPRHQEVLLLRLLDEVADWSEALAQLRRGAAGAARKLEARA</sequence>
<dbReference type="InterPro" id="IPR029039">
    <property type="entry name" value="Flavoprotein-like_sf"/>
</dbReference>
<dbReference type="AlphaFoldDB" id="A0A5S5CUL4"/>
<dbReference type="SUPFAM" id="SSF52218">
    <property type="entry name" value="Flavoproteins"/>
    <property type="match status" value="1"/>
</dbReference>
<dbReference type="GO" id="GO:0005829">
    <property type="term" value="C:cytosol"/>
    <property type="evidence" value="ECO:0007669"/>
    <property type="project" value="TreeGrafter"/>
</dbReference>
<evidence type="ECO:0000259" key="1">
    <source>
        <dbReference type="Pfam" id="PF03358"/>
    </source>
</evidence>
<evidence type="ECO:0000313" key="3">
    <source>
        <dbReference type="Proteomes" id="UP000322499"/>
    </source>
</evidence>
<dbReference type="InterPro" id="IPR050712">
    <property type="entry name" value="NAD(P)H-dep_reductase"/>
</dbReference>